<keyword evidence="5" id="KW-0121">Carboxypeptidase</keyword>
<organism evidence="20 21">
    <name type="scientific">Salinibacillus kushneri</name>
    <dbReference type="NCBI Taxonomy" id="237682"/>
    <lineage>
        <taxon>Bacteria</taxon>
        <taxon>Bacillati</taxon>
        <taxon>Bacillota</taxon>
        <taxon>Bacilli</taxon>
        <taxon>Bacillales</taxon>
        <taxon>Bacillaceae</taxon>
        <taxon>Salinibacillus</taxon>
    </lineage>
</organism>
<dbReference type="InterPro" id="IPR023346">
    <property type="entry name" value="Lysozyme-like_dom_sf"/>
</dbReference>
<dbReference type="AlphaFoldDB" id="A0A1I0CSV9"/>
<dbReference type="SUPFAM" id="SSF56601">
    <property type="entry name" value="beta-lactamase/transpeptidase-like"/>
    <property type="match status" value="1"/>
</dbReference>
<dbReference type="InterPro" id="IPR001460">
    <property type="entry name" value="PCN-bd_Tpept"/>
</dbReference>
<keyword evidence="13" id="KW-0511">Multifunctional enzyme</keyword>
<dbReference type="STRING" id="237682.SAMN05421676_103281"/>
<keyword evidence="4" id="KW-1003">Cell membrane</keyword>
<feature type="domain" description="Glycosyl transferase family 51" evidence="19">
    <location>
        <begin position="63"/>
        <end position="235"/>
    </location>
</feature>
<feature type="domain" description="Penicillin-binding protein transpeptidase" evidence="18">
    <location>
        <begin position="327"/>
        <end position="602"/>
    </location>
</feature>
<dbReference type="OrthoDB" id="9766909at2"/>
<feature type="transmembrane region" description="Helical" evidence="17">
    <location>
        <begin position="16"/>
        <end position="41"/>
    </location>
</feature>
<comment type="subcellular location">
    <subcellularLocation>
        <location evidence="1">Cell membrane</location>
    </subcellularLocation>
</comment>
<evidence type="ECO:0000256" key="8">
    <source>
        <dbReference type="ARBA" id="ARBA00022679"/>
    </source>
</evidence>
<dbReference type="Proteomes" id="UP000199095">
    <property type="component" value="Unassembled WGS sequence"/>
</dbReference>
<evidence type="ECO:0000256" key="4">
    <source>
        <dbReference type="ARBA" id="ARBA00022475"/>
    </source>
</evidence>
<evidence type="ECO:0000256" key="16">
    <source>
        <dbReference type="ARBA" id="ARBA00049902"/>
    </source>
</evidence>
<keyword evidence="17" id="KW-0812">Transmembrane</keyword>
<proteinExistence type="inferred from homology"/>
<dbReference type="GO" id="GO:0008955">
    <property type="term" value="F:peptidoglycan glycosyltransferase activity"/>
    <property type="evidence" value="ECO:0007669"/>
    <property type="project" value="UniProtKB-EC"/>
</dbReference>
<evidence type="ECO:0000256" key="1">
    <source>
        <dbReference type="ARBA" id="ARBA00004236"/>
    </source>
</evidence>
<protein>
    <submittedName>
        <fullName evidence="20">Penicillin-binding protein, 1A family</fullName>
    </submittedName>
</protein>
<keyword evidence="7" id="KW-0328">Glycosyltransferase</keyword>
<dbReference type="InterPro" id="IPR001264">
    <property type="entry name" value="Glyco_trans_51"/>
</dbReference>
<dbReference type="InterPro" id="IPR050396">
    <property type="entry name" value="Glycosyltr_51/Transpeptidase"/>
</dbReference>
<dbReference type="Gene3D" id="3.40.710.10">
    <property type="entry name" value="DD-peptidase/beta-lactamase superfamily"/>
    <property type="match status" value="1"/>
</dbReference>
<keyword evidence="14" id="KW-0961">Cell wall biogenesis/degradation</keyword>
<comment type="catalytic activity">
    <reaction evidence="15">
        <text>Preferential cleavage: (Ac)2-L-Lys-D-Ala-|-D-Ala. Also transpeptidation of peptidyl-alanyl moieties that are N-acyl substituents of D-alanine.</text>
        <dbReference type="EC" id="3.4.16.4"/>
    </reaction>
</comment>
<dbReference type="PANTHER" id="PTHR32282:SF11">
    <property type="entry name" value="PENICILLIN-BINDING PROTEIN 1B"/>
    <property type="match status" value="1"/>
</dbReference>
<evidence type="ECO:0000256" key="14">
    <source>
        <dbReference type="ARBA" id="ARBA00023316"/>
    </source>
</evidence>
<dbReference type="GO" id="GO:0008658">
    <property type="term" value="F:penicillin binding"/>
    <property type="evidence" value="ECO:0007669"/>
    <property type="project" value="InterPro"/>
</dbReference>
<keyword evidence="10" id="KW-0133">Cell shape</keyword>
<evidence type="ECO:0000256" key="17">
    <source>
        <dbReference type="SAM" id="Phobius"/>
    </source>
</evidence>
<evidence type="ECO:0000256" key="5">
    <source>
        <dbReference type="ARBA" id="ARBA00022645"/>
    </source>
</evidence>
<dbReference type="Pfam" id="PF00912">
    <property type="entry name" value="Transgly"/>
    <property type="match status" value="1"/>
</dbReference>
<evidence type="ECO:0000256" key="2">
    <source>
        <dbReference type="ARBA" id="ARBA00007090"/>
    </source>
</evidence>
<dbReference type="EMBL" id="FOHJ01000003">
    <property type="protein sequence ID" value="SET22882.1"/>
    <property type="molecule type" value="Genomic_DNA"/>
</dbReference>
<keyword evidence="8" id="KW-0808">Transferase</keyword>
<dbReference type="PANTHER" id="PTHR32282">
    <property type="entry name" value="BINDING PROTEIN TRANSPEPTIDASE, PUTATIVE-RELATED"/>
    <property type="match status" value="1"/>
</dbReference>
<evidence type="ECO:0000259" key="19">
    <source>
        <dbReference type="Pfam" id="PF00912"/>
    </source>
</evidence>
<keyword evidence="9" id="KW-0378">Hydrolase</keyword>
<dbReference type="GO" id="GO:0008360">
    <property type="term" value="P:regulation of cell shape"/>
    <property type="evidence" value="ECO:0007669"/>
    <property type="project" value="UniProtKB-KW"/>
</dbReference>
<evidence type="ECO:0000256" key="6">
    <source>
        <dbReference type="ARBA" id="ARBA00022670"/>
    </source>
</evidence>
<evidence type="ECO:0000256" key="7">
    <source>
        <dbReference type="ARBA" id="ARBA00022676"/>
    </source>
</evidence>
<keyword evidence="11" id="KW-0573">Peptidoglycan synthesis</keyword>
<accession>A0A1I0CSV9</accession>
<dbReference type="FunFam" id="1.10.3810.10:FF:000001">
    <property type="entry name" value="Penicillin-binding protein 1A"/>
    <property type="match status" value="1"/>
</dbReference>
<comment type="similarity">
    <text evidence="2">In the C-terminal section; belongs to the transpeptidase family.</text>
</comment>
<dbReference type="GO" id="GO:0009002">
    <property type="term" value="F:serine-type D-Ala-D-Ala carboxypeptidase activity"/>
    <property type="evidence" value="ECO:0007669"/>
    <property type="project" value="UniProtKB-EC"/>
</dbReference>
<dbReference type="GO" id="GO:0005886">
    <property type="term" value="C:plasma membrane"/>
    <property type="evidence" value="ECO:0007669"/>
    <property type="project" value="UniProtKB-SubCell"/>
</dbReference>
<dbReference type="RefSeq" id="WP_093133028.1">
    <property type="nucleotide sequence ID" value="NZ_FOHJ01000003.1"/>
</dbReference>
<keyword evidence="12 17" id="KW-0472">Membrane</keyword>
<dbReference type="NCBIfam" id="TIGR02074">
    <property type="entry name" value="PBP_1a_fam"/>
    <property type="match status" value="1"/>
</dbReference>
<dbReference type="Gene3D" id="1.10.3810.10">
    <property type="entry name" value="Biosynthetic peptidoglycan transglycosylase-like"/>
    <property type="match status" value="1"/>
</dbReference>
<reference evidence="21" key="1">
    <citation type="submission" date="2016-10" db="EMBL/GenBank/DDBJ databases">
        <authorList>
            <person name="Varghese N."/>
            <person name="Submissions S."/>
        </authorList>
    </citation>
    <scope>NUCLEOTIDE SEQUENCE [LARGE SCALE GENOMIC DNA]</scope>
    <source>
        <strain evidence="21">CGMCC 1.3566</strain>
    </source>
</reference>
<dbReference type="Pfam" id="PF00905">
    <property type="entry name" value="Transpeptidase"/>
    <property type="match status" value="1"/>
</dbReference>
<dbReference type="GO" id="GO:0030288">
    <property type="term" value="C:outer membrane-bounded periplasmic space"/>
    <property type="evidence" value="ECO:0007669"/>
    <property type="project" value="TreeGrafter"/>
</dbReference>
<sequence length="684" mass="77302">MEQRRRRTRTRNRRKWFIYSLIGAMTLLLISAGSIFLYSYVQGPPSLTSQQNTVLYSADQEVIGVKHGNQNRYWVPLEEINPHLKQAFLTTEDQDFYNHFGFDLTRILTAITKNIIHMDKVEGASTITQQYARNLFLTHEKSWDRKIKEAFYALRLEMFYDKDKILEGYLNTIYFGHGNYGVEAASRYYFDKHAKELTIAEASMLAGIPKGPSYYSPIDHPENAKKRQRTILHLMAENKDISKAELNKALKEKLAFSEEDERKGKQIAPYFQDVVMNEASELLDVTNKELKTGGYKIYTTLKQDMQKKLKETSNKKIDDSSNIQVAALSIAPKTGAIQALLGGRNYQESPYNRALQAKRMAGSTFKPFLYYAALNRGATPATPLESEPTEFKLANGKVYAPSNYNGYYANDEITLAQALALSDNIYAVKTNLYYKPETLVETAKQFGIKSVLPAVPSLALGTASVSVLEMARGYGMLANGGQALHPHTIQKITDSSGEVLYERGKPSKKQILDPDTSFVLTHLMTGMFDTSLNDYSRVTGAGITDQLTREYAGKTGSTDTDNWMIGFSPQVVTAVWTGYDQNKEITKAKELTYARHIWADYMEAVHQDLPERKFKPPEGVTAVAMDPHTGKLAHSGCEDQRVTYFIKGTEPQSYCTLHVPNPEKSEEDKQRKKDGKSIWDWIGF</sequence>
<dbReference type="SUPFAM" id="SSF53955">
    <property type="entry name" value="Lysozyme-like"/>
    <property type="match status" value="1"/>
</dbReference>
<evidence type="ECO:0000256" key="9">
    <source>
        <dbReference type="ARBA" id="ARBA00022801"/>
    </source>
</evidence>
<keyword evidence="17" id="KW-1133">Transmembrane helix</keyword>
<name>A0A1I0CSV9_9BACI</name>
<evidence type="ECO:0000256" key="15">
    <source>
        <dbReference type="ARBA" id="ARBA00034000"/>
    </source>
</evidence>
<evidence type="ECO:0000256" key="13">
    <source>
        <dbReference type="ARBA" id="ARBA00023268"/>
    </source>
</evidence>
<dbReference type="InterPro" id="IPR036950">
    <property type="entry name" value="PBP_transglycosylase"/>
</dbReference>
<comment type="catalytic activity">
    <reaction evidence="16">
        <text>[GlcNAc-(1-&gt;4)-Mur2Ac(oyl-L-Ala-gamma-D-Glu-L-Lys-D-Ala-D-Ala)](n)-di-trans,octa-cis-undecaprenyl diphosphate + beta-D-GlcNAc-(1-&gt;4)-Mur2Ac(oyl-L-Ala-gamma-D-Glu-L-Lys-D-Ala-D-Ala)-di-trans,octa-cis-undecaprenyl diphosphate = [GlcNAc-(1-&gt;4)-Mur2Ac(oyl-L-Ala-gamma-D-Glu-L-Lys-D-Ala-D-Ala)](n+1)-di-trans,octa-cis-undecaprenyl diphosphate + di-trans,octa-cis-undecaprenyl diphosphate + H(+)</text>
        <dbReference type="Rhea" id="RHEA:23708"/>
        <dbReference type="Rhea" id="RHEA-COMP:9602"/>
        <dbReference type="Rhea" id="RHEA-COMP:9603"/>
        <dbReference type="ChEBI" id="CHEBI:15378"/>
        <dbReference type="ChEBI" id="CHEBI:58405"/>
        <dbReference type="ChEBI" id="CHEBI:60033"/>
        <dbReference type="ChEBI" id="CHEBI:78435"/>
        <dbReference type="EC" id="2.4.99.28"/>
    </reaction>
</comment>
<keyword evidence="6" id="KW-0645">Protease</keyword>
<evidence type="ECO:0000256" key="3">
    <source>
        <dbReference type="ARBA" id="ARBA00007739"/>
    </source>
</evidence>
<gene>
    <name evidence="20" type="ORF">SAMN05421676_103281</name>
</gene>
<dbReference type="GO" id="GO:0006508">
    <property type="term" value="P:proteolysis"/>
    <property type="evidence" value="ECO:0007669"/>
    <property type="project" value="UniProtKB-KW"/>
</dbReference>
<comment type="similarity">
    <text evidence="3">In the N-terminal section; belongs to the glycosyltransferase 51 family.</text>
</comment>
<dbReference type="InterPro" id="IPR012338">
    <property type="entry name" value="Beta-lactam/transpept-like"/>
</dbReference>
<dbReference type="GO" id="GO:0009252">
    <property type="term" value="P:peptidoglycan biosynthetic process"/>
    <property type="evidence" value="ECO:0007669"/>
    <property type="project" value="UniProtKB-KW"/>
</dbReference>
<dbReference type="GO" id="GO:0071555">
    <property type="term" value="P:cell wall organization"/>
    <property type="evidence" value="ECO:0007669"/>
    <property type="project" value="UniProtKB-KW"/>
</dbReference>
<evidence type="ECO:0000256" key="12">
    <source>
        <dbReference type="ARBA" id="ARBA00023136"/>
    </source>
</evidence>
<evidence type="ECO:0000256" key="11">
    <source>
        <dbReference type="ARBA" id="ARBA00022984"/>
    </source>
</evidence>
<evidence type="ECO:0000259" key="18">
    <source>
        <dbReference type="Pfam" id="PF00905"/>
    </source>
</evidence>
<evidence type="ECO:0000313" key="21">
    <source>
        <dbReference type="Proteomes" id="UP000199095"/>
    </source>
</evidence>
<evidence type="ECO:0000256" key="10">
    <source>
        <dbReference type="ARBA" id="ARBA00022960"/>
    </source>
</evidence>
<evidence type="ECO:0000313" key="20">
    <source>
        <dbReference type="EMBL" id="SET22882.1"/>
    </source>
</evidence>
<keyword evidence="21" id="KW-1185">Reference proteome</keyword>